<comment type="similarity">
    <text evidence="1">Belongs to the GeBP family.</text>
</comment>
<evidence type="ECO:0000256" key="1">
    <source>
        <dbReference type="ARBA" id="ARBA00010820"/>
    </source>
</evidence>
<sequence length="267" mass="30025">MADEGGGRKAPLPAEEGQDEETSSAPFPLVVLACPAPEAEKPGTEKVEGKKPMFQRLWNDSDEIVILQGMIDYKAEKGIDPLSEADDFLGFIRNSLHVVDVNSSQIVNKVRTLKKKFKNAKKKIIVGPHGRKVLELSKKIWGSNDDDDDDVKIQKNSKGSGSVSDVYEKGRPQNEMNLGCKRKLMMEDSGDLGFLKDGFDEGKLDGKRRKQYMAEMEVYLKRLDLLRELAQKTLDSIKSAYGLVKKVEYSQLVRRDTKKLGYSQLVW</sequence>
<evidence type="ECO:0000313" key="5">
    <source>
        <dbReference type="Proteomes" id="UP001153076"/>
    </source>
</evidence>
<feature type="compositionally biased region" description="Polar residues" evidence="2">
    <location>
        <begin position="154"/>
        <end position="163"/>
    </location>
</feature>
<dbReference type="PANTHER" id="PTHR31662:SF33">
    <property type="entry name" value="DNA-BINDING STOREKEEPER PROTEIN TRANSCRIPTIONAL REGULATOR-LIKE PROTEIN"/>
    <property type="match status" value="1"/>
</dbReference>
<accession>A0A9Q1QM59</accession>
<proteinExistence type="inferred from homology"/>
<evidence type="ECO:0000256" key="2">
    <source>
        <dbReference type="SAM" id="MobiDB-lite"/>
    </source>
</evidence>
<evidence type="ECO:0000313" key="4">
    <source>
        <dbReference type="EMBL" id="KAJ8446894.1"/>
    </source>
</evidence>
<dbReference type="Proteomes" id="UP001153076">
    <property type="component" value="Unassembled WGS sequence"/>
</dbReference>
<keyword evidence="5" id="KW-1185">Reference proteome</keyword>
<dbReference type="GO" id="GO:0006355">
    <property type="term" value="P:regulation of DNA-templated transcription"/>
    <property type="evidence" value="ECO:0007669"/>
    <property type="project" value="InterPro"/>
</dbReference>
<dbReference type="GO" id="GO:0005634">
    <property type="term" value="C:nucleus"/>
    <property type="evidence" value="ECO:0007669"/>
    <property type="project" value="TreeGrafter"/>
</dbReference>
<protein>
    <recommendedName>
        <fullName evidence="3">Glabrous enhancer-binding protein-like DBD domain-containing protein</fullName>
    </recommendedName>
</protein>
<dbReference type="OrthoDB" id="661680at2759"/>
<dbReference type="AlphaFoldDB" id="A0A9Q1QM59"/>
<gene>
    <name evidence="4" type="ORF">Cgig2_013195</name>
</gene>
<comment type="caution">
    <text evidence="4">The sequence shown here is derived from an EMBL/GenBank/DDBJ whole genome shotgun (WGS) entry which is preliminary data.</text>
</comment>
<feature type="region of interest" description="Disordered" evidence="2">
    <location>
        <begin position="147"/>
        <end position="173"/>
    </location>
</feature>
<dbReference type="InterPro" id="IPR007592">
    <property type="entry name" value="GEBP"/>
</dbReference>
<dbReference type="InterPro" id="IPR053932">
    <property type="entry name" value="GeBP-like_DBD"/>
</dbReference>
<dbReference type="PANTHER" id="PTHR31662">
    <property type="entry name" value="BNAANNG10740D PROTEIN-RELATED"/>
    <property type="match status" value="1"/>
</dbReference>
<dbReference type="Pfam" id="PF04504">
    <property type="entry name" value="GeBP-like_DBD"/>
    <property type="match status" value="1"/>
</dbReference>
<feature type="region of interest" description="Disordered" evidence="2">
    <location>
        <begin position="1"/>
        <end position="27"/>
    </location>
</feature>
<evidence type="ECO:0000259" key="3">
    <source>
        <dbReference type="Pfam" id="PF04504"/>
    </source>
</evidence>
<reference evidence="4" key="1">
    <citation type="submission" date="2022-04" db="EMBL/GenBank/DDBJ databases">
        <title>Carnegiea gigantea Genome sequencing and assembly v2.</title>
        <authorList>
            <person name="Copetti D."/>
            <person name="Sanderson M.J."/>
            <person name="Burquez A."/>
            <person name="Wojciechowski M.F."/>
        </authorList>
    </citation>
    <scope>NUCLEOTIDE SEQUENCE</scope>
    <source>
        <strain evidence="4">SGP5-SGP5p</strain>
        <tissue evidence="4">Aerial part</tissue>
    </source>
</reference>
<feature type="domain" description="Glabrous enhancer-binding protein-like DBD" evidence="3">
    <location>
        <begin position="54"/>
        <end position="142"/>
    </location>
</feature>
<dbReference type="EMBL" id="JAKOGI010000047">
    <property type="protein sequence ID" value="KAJ8446894.1"/>
    <property type="molecule type" value="Genomic_DNA"/>
</dbReference>
<organism evidence="4 5">
    <name type="scientific">Carnegiea gigantea</name>
    <dbReference type="NCBI Taxonomy" id="171969"/>
    <lineage>
        <taxon>Eukaryota</taxon>
        <taxon>Viridiplantae</taxon>
        <taxon>Streptophyta</taxon>
        <taxon>Embryophyta</taxon>
        <taxon>Tracheophyta</taxon>
        <taxon>Spermatophyta</taxon>
        <taxon>Magnoliopsida</taxon>
        <taxon>eudicotyledons</taxon>
        <taxon>Gunneridae</taxon>
        <taxon>Pentapetalae</taxon>
        <taxon>Caryophyllales</taxon>
        <taxon>Cactineae</taxon>
        <taxon>Cactaceae</taxon>
        <taxon>Cactoideae</taxon>
        <taxon>Echinocereeae</taxon>
        <taxon>Carnegiea</taxon>
    </lineage>
</organism>
<name>A0A9Q1QM59_9CARY</name>